<gene>
    <name evidence="2" type="ORF">KP509_28G009200</name>
</gene>
<dbReference type="EMBL" id="CM035433">
    <property type="protein sequence ID" value="KAH7293044.1"/>
    <property type="molecule type" value="Genomic_DNA"/>
</dbReference>
<name>A0A8T2RB93_CERRI</name>
<dbReference type="Proteomes" id="UP000825935">
    <property type="component" value="Chromosome 28"/>
</dbReference>
<proteinExistence type="predicted"/>
<feature type="chain" id="PRO_5035894721" evidence="1">
    <location>
        <begin position="22"/>
        <end position="141"/>
    </location>
</feature>
<reference evidence="2" key="1">
    <citation type="submission" date="2021-08" db="EMBL/GenBank/DDBJ databases">
        <title>WGS assembly of Ceratopteris richardii.</title>
        <authorList>
            <person name="Marchant D.B."/>
            <person name="Chen G."/>
            <person name="Jenkins J."/>
            <person name="Shu S."/>
            <person name="Leebens-Mack J."/>
            <person name="Grimwood J."/>
            <person name="Schmutz J."/>
            <person name="Soltis P."/>
            <person name="Soltis D."/>
            <person name="Chen Z.-H."/>
        </authorList>
    </citation>
    <scope>NUCLEOTIDE SEQUENCE</scope>
    <source>
        <strain evidence="2">Whitten #5841</strain>
        <tissue evidence="2">Leaf</tissue>
    </source>
</reference>
<accession>A0A8T2RB93</accession>
<protein>
    <submittedName>
        <fullName evidence="2">Uncharacterized protein</fullName>
    </submittedName>
</protein>
<comment type="caution">
    <text evidence="2">The sequence shown here is derived from an EMBL/GenBank/DDBJ whole genome shotgun (WGS) entry which is preliminary data.</text>
</comment>
<organism evidence="2 3">
    <name type="scientific">Ceratopteris richardii</name>
    <name type="common">Triangle waterfern</name>
    <dbReference type="NCBI Taxonomy" id="49495"/>
    <lineage>
        <taxon>Eukaryota</taxon>
        <taxon>Viridiplantae</taxon>
        <taxon>Streptophyta</taxon>
        <taxon>Embryophyta</taxon>
        <taxon>Tracheophyta</taxon>
        <taxon>Polypodiopsida</taxon>
        <taxon>Polypodiidae</taxon>
        <taxon>Polypodiales</taxon>
        <taxon>Pteridineae</taxon>
        <taxon>Pteridaceae</taxon>
        <taxon>Parkerioideae</taxon>
        <taxon>Ceratopteris</taxon>
    </lineage>
</organism>
<feature type="signal peptide" evidence="1">
    <location>
        <begin position="1"/>
        <end position="21"/>
    </location>
</feature>
<keyword evidence="3" id="KW-1185">Reference proteome</keyword>
<dbReference type="AlphaFoldDB" id="A0A8T2RB93"/>
<evidence type="ECO:0000256" key="1">
    <source>
        <dbReference type="SAM" id="SignalP"/>
    </source>
</evidence>
<evidence type="ECO:0000313" key="3">
    <source>
        <dbReference type="Proteomes" id="UP000825935"/>
    </source>
</evidence>
<evidence type="ECO:0000313" key="2">
    <source>
        <dbReference type="EMBL" id="KAH7293044.1"/>
    </source>
</evidence>
<sequence length="141" mass="15826">MALFPNGGLLYLLTLLPNGLILPPNGFILHKNISTILDSIFTSLLVLYRVENLAHGLDAYTRSYSSLGQLFVKNHVECSHDSAQTSQRFHEYTFSLNPSTIEEERTRELHLLCQNSLCISIGLLRKPCASVPMGFMLVIYV</sequence>
<keyword evidence="1" id="KW-0732">Signal</keyword>